<sequence length="561" mass="64905">MFRLRLFNYIVRRQFLYDNVLLQNSIKFKSISSAKFAQISKESSVTSKLIHDEIDEQPKLKDRGLTEHEFLVRLKDDPDRFGSTQEKEILDEGDIREEKYFTEQPSPSQKLRTKQYADMIKALIKQRKIKEALDVLEIKMIKEDRVKPENYIYNLLLGACGRVGYTKKAFMLYNQMKKRGPWLTTDGLTRATDLRQIMIEKGYEPNDTNYNAMIKAFGRCGDLPMAFMLVDEMRSKGFKIKDDTINFLLQACITDTEAGFRHALLVWRKLINRNIKPSLHTYNLMLRCIRDCGLGDVEVTQDVINKILSGNLKPNRDKSKLLKNPDGNSDEQLLSANNVRVNIDASNNAEDTLNVSEHSCETAIKNISKTELVTSNLKNVESMDLRPNLMAKVPHLGSIISLLEITKAEERLLLVGGCSGFLENMKQHECTPSIKTFTLLLDCVPSTEPVEKDLITAMKKLNVKPDIDFYNMLIKKKSMRFDYEGAKELSKSQERLFGIFKARYKTWLQEVEVDETEDAHPWQQYRQINEGGAKYKWKDSARFKPRHTSLFKVKTSMKKRY</sequence>
<dbReference type="Gene3D" id="1.25.40.10">
    <property type="entry name" value="Tetratricopeptide repeat domain"/>
    <property type="match status" value="2"/>
</dbReference>
<dbReference type="Pfam" id="PF13041">
    <property type="entry name" value="PPR_2"/>
    <property type="match status" value="1"/>
</dbReference>
<comment type="caution">
    <text evidence="2">The sequence shown here is derived from an EMBL/GenBank/DDBJ whole genome shotgun (WGS) entry which is preliminary data.</text>
</comment>
<dbReference type="InterPro" id="IPR011990">
    <property type="entry name" value="TPR-like_helical_dom_sf"/>
</dbReference>
<dbReference type="InterPro" id="IPR002885">
    <property type="entry name" value="PPR_rpt"/>
</dbReference>
<reference evidence="2" key="1">
    <citation type="journal article" date="2023" name="Insect Mol. Biol.">
        <title>Genome sequencing provides insights into the evolution of gene families encoding plant cell wall-degrading enzymes in longhorned beetles.</title>
        <authorList>
            <person name="Shin N.R."/>
            <person name="Okamura Y."/>
            <person name="Kirsch R."/>
            <person name="Pauchet Y."/>
        </authorList>
    </citation>
    <scope>NUCLEOTIDE SEQUENCE</scope>
    <source>
        <strain evidence="2">RBIC_L_NR</strain>
    </source>
</reference>
<protein>
    <recommendedName>
        <fullName evidence="4">Pentatricopeptide repeat-containing protein</fullName>
    </recommendedName>
</protein>
<gene>
    <name evidence="2" type="ORF">NQ314_006602</name>
</gene>
<keyword evidence="3" id="KW-1185">Reference proteome</keyword>
<dbReference type="Pfam" id="PF01535">
    <property type="entry name" value="PPR"/>
    <property type="match status" value="1"/>
</dbReference>
<dbReference type="GO" id="GO:0042780">
    <property type="term" value="P:tRNA 3'-end processing"/>
    <property type="evidence" value="ECO:0007669"/>
    <property type="project" value="TreeGrafter"/>
</dbReference>
<dbReference type="NCBIfam" id="TIGR00756">
    <property type="entry name" value="PPR"/>
    <property type="match status" value="2"/>
</dbReference>
<name>A0AAV8Z0C4_9CUCU</name>
<feature type="repeat" description="PPR" evidence="1">
    <location>
        <begin position="206"/>
        <end position="240"/>
    </location>
</feature>
<dbReference type="PROSITE" id="PS51375">
    <property type="entry name" value="PPR"/>
    <property type="match status" value="2"/>
</dbReference>
<evidence type="ECO:0000256" key="1">
    <source>
        <dbReference type="PROSITE-ProRule" id="PRU00708"/>
    </source>
</evidence>
<dbReference type="AlphaFoldDB" id="A0AAV8Z0C4"/>
<dbReference type="PANTHER" id="PTHR24014:SF6">
    <property type="entry name" value="PENTATRICOPEPTIDE REPEAT-CONTAINING PROTEIN 1, MITOCHONDRIAL"/>
    <property type="match status" value="1"/>
</dbReference>
<evidence type="ECO:0008006" key="4">
    <source>
        <dbReference type="Google" id="ProtNLM"/>
    </source>
</evidence>
<dbReference type="EMBL" id="JANEYF010001798">
    <property type="protein sequence ID" value="KAJ8957043.1"/>
    <property type="molecule type" value="Genomic_DNA"/>
</dbReference>
<feature type="repeat" description="PPR" evidence="1">
    <location>
        <begin position="149"/>
        <end position="183"/>
    </location>
</feature>
<evidence type="ECO:0000313" key="3">
    <source>
        <dbReference type="Proteomes" id="UP001162156"/>
    </source>
</evidence>
<evidence type="ECO:0000313" key="2">
    <source>
        <dbReference type="EMBL" id="KAJ8957043.1"/>
    </source>
</evidence>
<dbReference type="Proteomes" id="UP001162156">
    <property type="component" value="Unassembled WGS sequence"/>
</dbReference>
<proteinExistence type="predicted"/>
<dbReference type="GO" id="GO:0000049">
    <property type="term" value="F:tRNA binding"/>
    <property type="evidence" value="ECO:0007669"/>
    <property type="project" value="TreeGrafter"/>
</dbReference>
<dbReference type="GO" id="GO:0005759">
    <property type="term" value="C:mitochondrial matrix"/>
    <property type="evidence" value="ECO:0007669"/>
    <property type="project" value="TreeGrafter"/>
</dbReference>
<accession>A0AAV8Z0C4</accession>
<dbReference type="PANTHER" id="PTHR24014">
    <property type="entry name" value="2-OXOGLUTARATE AND IRON-DEPENDENT OXYGENASE DOMAIN-CONTAINING PROTEIN 2"/>
    <property type="match status" value="1"/>
</dbReference>
<organism evidence="2 3">
    <name type="scientific">Rhamnusium bicolor</name>
    <dbReference type="NCBI Taxonomy" id="1586634"/>
    <lineage>
        <taxon>Eukaryota</taxon>
        <taxon>Metazoa</taxon>
        <taxon>Ecdysozoa</taxon>
        <taxon>Arthropoda</taxon>
        <taxon>Hexapoda</taxon>
        <taxon>Insecta</taxon>
        <taxon>Pterygota</taxon>
        <taxon>Neoptera</taxon>
        <taxon>Endopterygota</taxon>
        <taxon>Coleoptera</taxon>
        <taxon>Polyphaga</taxon>
        <taxon>Cucujiformia</taxon>
        <taxon>Chrysomeloidea</taxon>
        <taxon>Cerambycidae</taxon>
        <taxon>Lepturinae</taxon>
        <taxon>Rhagiini</taxon>
        <taxon>Rhamnusium</taxon>
    </lineage>
</organism>